<dbReference type="InterPro" id="IPR036397">
    <property type="entry name" value="RNaseH_sf"/>
</dbReference>
<dbReference type="Pfam" id="PF16487">
    <property type="entry name" value="ArgoMid"/>
    <property type="match status" value="1"/>
</dbReference>
<evidence type="ECO:0000256" key="3">
    <source>
        <dbReference type="SAM" id="MobiDB-lite"/>
    </source>
</evidence>
<feature type="compositionally biased region" description="Basic and acidic residues" evidence="3">
    <location>
        <begin position="8"/>
        <end position="20"/>
    </location>
</feature>
<dbReference type="PROSITE" id="PS50821">
    <property type="entry name" value="PAZ"/>
    <property type="match status" value="1"/>
</dbReference>
<evidence type="ECO:0000313" key="6">
    <source>
        <dbReference type="EMBL" id="CAD7697012.1"/>
    </source>
</evidence>
<dbReference type="InterPro" id="IPR003165">
    <property type="entry name" value="Piwi"/>
</dbReference>
<dbReference type="PROSITE" id="PS50822">
    <property type="entry name" value="PIWI"/>
    <property type="match status" value="1"/>
</dbReference>
<reference evidence="6" key="1">
    <citation type="submission" date="2020-12" db="EMBL/GenBank/DDBJ databases">
        <authorList>
            <person name="Iha C."/>
        </authorList>
    </citation>
    <scope>NUCLEOTIDE SEQUENCE</scope>
</reference>
<dbReference type="GO" id="GO:0003723">
    <property type="term" value="F:RNA binding"/>
    <property type="evidence" value="ECO:0007669"/>
    <property type="project" value="InterPro"/>
</dbReference>
<dbReference type="Pfam" id="PF16488">
    <property type="entry name" value="ArgoL2"/>
    <property type="match status" value="1"/>
</dbReference>
<dbReference type="CDD" id="cd04657">
    <property type="entry name" value="Piwi_ago-like"/>
    <property type="match status" value="1"/>
</dbReference>
<dbReference type="Gene3D" id="3.30.420.10">
    <property type="entry name" value="Ribonuclease H-like superfamily/Ribonuclease H"/>
    <property type="match status" value="1"/>
</dbReference>
<dbReference type="Pfam" id="PF02170">
    <property type="entry name" value="PAZ"/>
    <property type="match status" value="1"/>
</dbReference>
<keyword evidence="7" id="KW-1185">Reference proteome</keyword>
<dbReference type="InterPro" id="IPR032473">
    <property type="entry name" value="Argonaute_Mid_dom"/>
</dbReference>
<feature type="domain" description="PAZ" evidence="4">
    <location>
        <begin position="314"/>
        <end position="419"/>
    </location>
</feature>
<dbReference type="InterPro" id="IPR012337">
    <property type="entry name" value="RNaseH-like_sf"/>
</dbReference>
<dbReference type="InterPro" id="IPR032474">
    <property type="entry name" value="Argonaute_N"/>
</dbReference>
<sequence length="948" mass="104713">MPRGSGGGKDRGRGQGDRGRRWQGGPDRGRGGRGDRGGRGGRGGPSGSDRRGGGGAGRGRGPKPNFQECSREHGQNAVQSLLKQFKSPLGPAKPEGNPVRAKYGPGKLGRAKKVIANYFVVRCQCRETLQYQVDIKRAGDVPMDEEELGGSETFPVMTKMAQDNGWGLAWAYDGRHALYVPTEAAGAFPPERETTQAVKVARRRGETTYEVTTKMVATINIRALLDFVAGRIDGFPQDVVHVLDVALRHRNMMDPACTPHRESFFFHSARGFNAKSIGECAEVKMGYYQSLKACASGLMLNVDTAFIAFSETKLVSEIMRDRRVTLQSVRSIAQLAKDLKGFKVINTLNQNIVHKVKGITRRTPSQEMFETSDGRTISVAQYFRDQFGRDLQHPQLPCVDCSKGKRNIKIPAEFTQIVQGQKIRKKLSARQARQMITHACQGPRDKQHYIDEVMLHRAGFNEDPVVASFGININNQMEKVDARVLPQPHLRYQRPDCIDVGTQGAWNLVNGVQFLRSGQIRSWVLVSFVNPNELQVADQEHSLAGFLDKLQQVARRTGIQVPGEPVVHQARDKPVVQAELGEGVRMARARFGRDPNIIIALLPADAKDYYREVKMSSDSVLGIPSQCVCAPNAGIGRSARKGGGKFLDQYCSNLCMKINAKLGGSNCAILDVRGAGLPIINQRSPFLLLGADVTHPRSHGHEHAPSVAAVVGSLTLDASQYGCRVRLLDPGQETITDFDIPVKELLLEFYERNNGLKPESIIMYRDGVSEGQFMDVLAVEYSGIRKACLELDDGTYNPAITFIVVQKRHHTRLFPESDSEADNSGNVNAGTIVDTAITSPDGFDFFLNSHAGLKGTSRPTHYRVLVDENNYGQDGLELMTYWLCYLYCRCTRSVSVVPPAYYAHHAAFRARLLMESDSSDDASSEASYGSGQQFTQFHDSIRNVMFYV</sequence>
<dbReference type="InterPro" id="IPR003100">
    <property type="entry name" value="PAZ_dom"/>
</dbReference>
<feature type="region of interest" description="Disordered" evidence="3">
    <location>
        <begin position="1"/>
        <end position="74"/>
    </location>
</feature>
<comment type="similarity">
    <text evidence="1">Belongs to the argonaute family. Ago subfamily.</text>
</comment>
<proteinExistence type="inferred from homology"/>
<accession>A0A8S1J0J7</accession>
<evidence type="ECO:0000256" key="1">
    <source>
        <dbReference type="ARBA" id="ARBA00008201"/>
    </source>
</evidence>
<dbReference type="SMART" id="SM01163">
    <property type="entry name" value="DUF1785"/>
    <property type="match status" value="1"/>
</dbReference>
<dbReference type="SUPFAM" id="SSF53098">
    <property type="entry name" value="Ribonuclease H-like"/>
    <property type="match status" value="1"/>
</dbReference>
<evidence type="ECO:0000259" key="4">
    <source>
        <dbReference type="PROSITE" id="PS50821"/>
    </source>
</evidence>
<dbReference type="OrthoDB" id="10252740at2759"/>
<dbReference type="CDD" id="cd02846">
    <property type="entry name" value="PAZ_argonaute_like"/>
    <property type="match status" value="1"/>
</dbReference>
<gene>
    <name evidence="6" type="ORF">OSTQU699_LOCUS2373</name>
</gene>
<dbReference type="Pfam" id="PF08699">
    <property type="entry name" value="ArgoL1"/>
    <property type="match status" value="1"/>
</dbReference>
<dbReference type="InterPro" id="IPR045246">
    <property type="entry name" value="Piwi_ago-like"/>
</dbReference>
<dbReference type="InterPro" id="IPR014811">
    <property type="entry name" value="ArgoL1"/>
</dbReference>
<dbReference type="InterPro" id="IPR032472">
    <property type="entry name" value="ArgoL2"/>
</dbReference>
<comment type="caution">
    <text evidence="6">The sequence shown here is derived from an EMBL/GenBank/DDBJ whole genome shotgun (WGS) entry which is preliminary data.</text>
</comment>
<evidence type="ECO:0000256" key="2">
    <source>
        <dbReference type="ARBA" id="ARBA00023158"/>
    </source>
</evidence>
<evidence type="ECO:0000313" key="7">
    <source>
        <dbReference type="Proteomes" id="UP000708148"/>
    </source>
</evidence>
<dbReference type="Proteomes" id="UP000708148">
    <property type="component" value="Unassembled WGS sequence"/>
</dbReference>
<dbReference type="Gene3D" id="2.170.260.10">
    <property type="entry name" value="paz domain"/>
    <property type="match status" value="1"/>
</dbReference>
<dbReference type="EMBL" id="CAJHUC010000591">
    <property type="protein sequence ID" value="CAD7697012.1"/>
    <property type="molecule type" value="Genomic_DNA"/>
</dbReference>
<dbReference type="Gene3D" id="3.40.50.2300">
    <property type="match status" value="1"/>
</dbReference>
<dbReference type="Pfam" id="PF16486">
    <property type="entry name" value="ArgoN"/>
    <property type="match status" value="1"/>
</dbReference>
<dbReference type="InterPro" id="IPR036085">
    <property type="entry name" value="PAZ_dom_sf"/>
</dbReference>
<dbReference type="AlphaFoldDB" id="A0A8S1J0J7"/>
<dbReference type="Pfam" id="PF02171">
    <property type="entry name" value="Piwi"/>
    <property type="match status" value="1"/>
</dbReference>
<name>A0A8S1J0J7_9CHLO</name>
<organism evidence="6 7">
    <name type="scientific">Ostreobium quekettii</name>
    <dbReference type="NCBI Taxonomy" id="121088"/>
    <lineage>
        <taxon>Eukaryota</taxon>
        <taxon>Viridiplantae</taxon>
        <taxon>Chlorophyta</taxon>
        <taxon>core chlorophytes</taxon>
        <taxon>Ulvophyceae</taxon>
        <taxon>TCBD clade</taxon>
        <taxon>Bryopsidales</taxon>
        <taxon>Ostreobineae</taxon>
        <taxon>Ostreobiaceae</taxon>
        <taxon>Ostreobium</taxon>
    </lineage>
</organism>
<feature type="domain" description="Piwi" evidence="5">
    <location>
        <begin position="597"/>
        <end position="915"/>
    </location>
</feature>
<dbReference type="SMART" id="SM00950">
    <property type="entry name" value="Piwi"/>
    <property type="match status" value="1"/>
</dbReference>
<evidence type="ECO:0000259" key="5">
    <source>
        <dbReference type="PROSITE" id="PS50822"/>
    </source>
</evidence>
<dbReference type="SMART" id="SM00949">
    <property type="entry name" value="PAZ"/>
    <property type="match status" value="1"/>
</dbReference>
<keyword evidence="2" id="KW-0943">RNA-mediated gene silencing</keyword>
<feature type="compositionally biased region" description="Basic and acidic residues" evidence="3">
    <location>
        <begin position="27"/>
        <end position="38"/>
    </location>
</feature>
<dbReference type="SUPFAM" id="SSF101690">
    <property type="entry name" value="PAZ domain"/>
    <property type="match status" value="1"/>
</dbReference>
<dbReference type="PANTHER" id="PTHR22891">
    <property type="entry name" value="EUKARYOTIC TRANSLATION INITIATION FACTOR 2C"/>
    <property type="match status" value="1"/>
</dbReference>
<protein>
    <submittedName>
        <fullName evidence="6">Uncharacterized protein</fullName>
    </submittedName>
</protein>
<dbReference type="GO" id="GO:0031047">
    <property type="term" value="P:regulatory ncRNA-mediated gene silencing"/>
    <property type="evidence" value="ECO:0007669"/>
    <property type="project" value="UniProtKB-KW"/>
</dbReference>